<dbReference type="EMBL" id="JAGGJR010000004">
    <property type="protein sequence ID" value="MBP1873454.1"/>
    <property type="molecule type" value="Genomic_DNA"/>
</dbReference>
<keyword evidence="2" id="KW-1185">Reference proteome</keyword>
<gene>
    <name evidence="1" type="ORF">J2Z19_003169</name>
</gene>
<evidence type="ECO:0000313" key="2">
    <source>
        <dbReference type="Proteomes" id="UP000823773"/>
    </source>
</evidence>
<sequence length="182" mass="20034">MQRYRNEAQAISTGIKANARLRVSMGLQHMKSSSPAGTFHRLVGVLIAIVVVLWPFAANAETADFPGQWRQMVSNAGTCDTCWLAIKQHGPILKVSSSSGWFAFAHADLKTRTGTANGIGRWSEKASGHYGGKPFDVRFVIVDRQLYLDMVVLMDDGTKQAIRAIFDKDRPGKTARRVLAKS</sequence>
<organism evidence="1 2">
    <name type="scientific">Ensifer adhaerens</name>
    <name type="common">Sinorhizobium morelense</name>
    <dbReference type="NCBI Taxonomy" id="106592"/>
    <lineage>
        <taxon>Bacteria</taxon>
        <taxon>Pseudomonadati</taxon>
        <taxon>Pseudomonadota</taxon>
        <taxon>Alphaproteobacteria</taxon>
        <taxon>Hyphomicrobiales</taxon>
        <taxon>Rhizobiaceae</taxon>
        <taxon>Sinorhizobium/Ensifer group</taxon>
        <taxon>Ensifer</taxon>
    </lineage>
</organism>
<proteinExistence type="predicted"/>
<evidence type="ECO:0000313" key="1">
    <source>
        <dbReference type="EMBL" id="MBP1873454.1"/>
    </source>
</evidence>
<reference evidence="1" key="1">
    <citation type="submission" date="2021-03" db="EMBL/GenBank/DDBJ databases">
        <title>Genomic Encyclopedia of Type Strains, Phase IV (KMG-IV): sequencing the most valuable type-strain genomes for metagenomic binning, comparative biology and taxonomic classification.</title>
        <authorList>
            <person name="Goeker M."/>
        </authorList>
    </citation>
    <scope>NUCLEOTIDE SEQUENCE</scope>
    <source>
        <strain evidence="1">DSM 18131</strain>
    </source>
</reference>
<protein>
    <submittedName>
        <fullName evidence="1">Uncharacterized protein</fullName>
    </submittedName>
</protein>
<accession>A0ACC5SXQ1</accession>
<name>A0ACC5SXQ1_ENSAD</name>
<comment type="caution">
    <text evidence="1">The sequence shown here is derived from an EMBL/GenBank/DDBJ whole genome shotgun (WGS) entry which is preliminary data.</text>
</comment>
<dbReference type="Proteomes" id="UP000823773">
    <property type="component" value="Unassembled WGS sequence"/>
</dbReference>